<proteinExistence type="predicted"/>
<feature type="domain" description="Carboxylesterase type B" evidence="1">
    <location>
        <begin position="24"/>
        <end position="99"/>
    </location>
</feature>
<evidence type="ECO:0000313" key="2">
    <source>
        <dbReference type="EMBL" id="PYH95269.1"/>
    </source>
</evidence>
<dbReference type="Gene3D" id="3.40.50.1820">
    <property type="entry name" value="alpha/beta hydrolase"/>
    <property type="match status" value="1"/>
</dbReference>
<accession>A0A319DD27</accession>
<dbReference type="AlphaFoldDB" id="A0A319DD27"/>
<gene>
    <name evidence="2" type="ORF">BO71DRAFT_429221</name>
</gene>
<reference evidence="2 3" key="1">
    <citation type="submission" date="2018-02" db="EMBL/GenBank/DDBJ databases">
        <title>The genomes of Aspergillus section Nigri reveals drivers in fungal speciation.</title>
        <authorList>
            <consortium name="DOE Joint Genome Institute"/>
            <person name="Vesth T.C."/>
            <person name="Nybo J."/>
            <person name="Theobald S."/>
            <person name="Brandl J."/>
            <person name="Frisvad J.C."/>
            <person name="Nielsen K.F."/>
            <person name="Lyhne E.K."/>
            <person name="Kogle M.E."/>
            <person name="Kuo A."/>
            <person name="Riley R."/>
            <person name="Clum A."/>
            <person name="Nolan M."/>
            <person name="Lipzen A."/>
            <person name="Salamov A."/>
            <person name="Henrissat B."/>
            <person name="Wiebenga A."/>
            <person name="De vries R.P."/>
            <person name="Grigoriev I.V."/>
            <person name="Mortensen U.H."/>
            <person name="Andersen M.R."/>
            <person name="Baker S.E."/>
        </authorList>
    </citation>
    <scope>NUCLEOTIDE SEQUENCE [LARGE SCALE GENOMIC DNA]</scope>
    <source>
        <strain evidence="2 3">CBS 707.79</strain>
    </source>
</reference>
<dbReference type="VEuPathDB" id="FungiDB:BO71DRAFT_429221"/>
<keyword evidence="3" id="KW-1185">Reference proteome</keyword>
<evidence type="ECO:0000259" key="1">
    <source>
        <dbReference type="Pfam" id="PF00135"/>
    </source>
</evidence>
<dbReference type="Proteomes" id="UP000247810">
    <property type="component" value="Unassembled WGS sequence"/>
</dbReference>
<dbReference type="OrthoDB" id="408631at2759"/>
<dbReference type="EMBL" id="KZ825856">
    <property type="protein sequence ID" value="PYH95269.1"/>
    <property type="molecule type" value="Genomic_DNA"/>
</dbReference>
<name>A0A319DD27_9EURO</name>
<sequence>MRPQPRPRVPSTCRKSCTSSTPCMPATHITTFVEEDYEIAETMSSYWANFAKTLNPNHGGSYAGDLPRWEPNTPQGDQVVMELGDALENIEITSKEKVDFVMEYFSQQISYYGVGGD</sequence>
<dbReference type="InterPro" id="IPR002018">
    <property type="entry name" value="CarbesteraseB"/>
</dbReference>
<dbReference type="Pfam" id="PF00135">
    <property type="entry name" value="COesterase"/>
    <property type="match status" value="1"/>
</dbReference>
<dbReference type="InterPro" id="IPR029058">
    <property type="entry name" value="AB_hydrolase_fold"/>
</dbReference>
<dbReference type="STRING" id="1448320.A0A319DD27"/>
<evidence type="ECO:0000313" key="3">
    <source>
        <dbReference type="Proteomes" id="UP000247810"/>
    </source>
</evidence>
<organism evidence="2 3">
    <name type="scientific">Aspergillus ellipticus CBS 707.79</name>
    <dbReference type="NCBI Taxonomy" id="1448320"/>
    <lineage>
        <taxon>Eukaryota</taxon>
        <taxon>Fungi</taxon>
        <taxon>Dikarya</taxon>
        <taxon>Ascomycota</taxon>
        <taxon>Pezizomycotina</taxon>
        <taxon>Eurotiomycetes</taxon>
        <taxon>Eurotiomycetidae</taxon>
        <taxon>Eurotiales</taxon>
        <taxon>Aspergillaceae</taxon>
        <taxon>Aspergillus</taxon>
        <taxon>Aspergillus subgen. Circumdati</taxon>
    </lineage>
</organism>
<dbReference type="SUPFAM" id="SSF53474">
    <property type="entry name" value="alpha/beta-Hydrolases"/>
    <property type="match status" value="1"/>
</dbReference>
<protein>
    <recommendedName>
        <fullName evidence="1">Carboxylesterase type B domain-containing protein</fullName>
    </recommendedName>
</protein>